<feature type="compositionally biased region" description="Polar residues" evidence="1">
    <location>
        <begin position="142"/>
        <end position="153"/>
    </location>
</feature>
<dbReference type="AlphaFoldDB" id="A0AAE0BXE1"/>
<feature type="compositionally biased region" description="Basic and acidic residues" evidence="1">
    <location>
        <begin position="501"/>
        <end position="510"/>
    </location>
</feature>
<feature type="region of interest" description="Disordered" evidence="1">
    <location>
        <begin position="888"/>
        <end position="924"/>
    </location>
</feature>
<name>A0AAE0BXE1_9CHLO</name>
<sequence length="1240" mass="136406">MPMYSDEEECLGRSGRRGGVGPAPPPAQPWGPVGRDLALRACRSAQGSSEFWGAAGRASPPKTPSPARVSGAEPVSELALSSALRQPARRKRASPEAPAPAAGASSGSDSDRSAKGLNPSAAPFSPLPASSRSASSRVVRQEPTSGPAASSLSPLVGGEQGNLISAPGRFEIYRASDWSPPAEGESDDVRRPERLDVVQSRGHESRIRPNPAWRGERRQSMLALALRQWSTWALNSAQRRARVSLPARQRATARLAWVAWKARTDQSAHQRELQRLAFQAWNDVTQQTMLAKERSTWWVGARRHRMTQMGRRCLREWRRLPRTTPVSSDSSQGTSARRPVRKAGTSSGVSSCSDSDQESMWQDIRRGLKRLGKDHPLSGLMWFQLKDHGLSEDGAYRLEIHQQSVSESRGLMQQKREDPHNSLGRCRFSVFAINASRPGELVRRGVDLQEVRRAVVAAVRMSGRTRKSHRGLRKSGTAPPSSAAPGGNWSNRFAPLSSSSEEEHPAERPRPRTQAPKPSGPSRPVPRTRKPSRAPSAPHPGPTSSGDTSSSPESTWSRNSQDLRELKEAWQKESQAREAAAEARLEQLSRQLQESQRAAEERRISDQRAAEERRASEQRAVEERWAADRLAAEARETARQLDVDESVAQQVAAEERRASAEAQLEERLQAVIESQVQRLALVQASPSGPVESDARGPSAAMSSPVQETPTSRGGHELVEPASVVTCDVENRDVRSPPEESHTSVASLPSHAWDFVSLPIQVCDALRRHVVGYAKPGIEAQHLFYDAARRYRSLGQVAGCLHPASRIRQCLKARVSDEDRVLGAQVIHSLTTALASVAESCARCGCGHEESPVRMWACQVSTKKSVVAFLKKVYLPVCGFCAADVWPGGPGSPGEDPGGDGEDGDGDSQFTFSSSSRYREPRSHYSRKDEQHALWEALRAMEKAVDKYHTEVEGSSHVFGRLLRFVRQVREVRELEPTLRFGALSSEYRELSSVLTEAREGKNFTLDVIVVPLAQLVMPDKGEMASIGPFLRRVRQSQDRQTRTVREFWDGVHLAHDIVSMLAAHELTSPVPEEELLEIFLTGLIPEVRRKVFLIAERKGSSVLTLSRTASKGRHELLTWAIEAERELRQSQDKTSRSVQLLAHVDVTEELLAMATSAGTPTPTGQRLGSPEYEGCRLCKSMDHYARDCPQAKQRPKEWAKCLLEDTPALIGDESVDEALAAIGLDFVQEDAPQPGASSPQ</sequence>
<keyword evidence="4" id="KW-1185">Reference proteome</keyword>
<feature type="region of interest" description="Disordered" evidence="1">
    <location>
        <begin position="175"/>
        <end position="211"/>
    </location>
</feature>
<feature type="region of interest" description="Disordered" evidence="1">
    <location>
        <begin position="1"/>
        <end position="160"/>
    </location>
</feature>
<feature type="compositionally biased region" description="Basic residues" evidence="1">
    <location>
        <begin position="463"/>
        <end position="473"/>
    </location>
</feature>
<organism evidence="3 4">
    <name type="scientific">Cymbomonas tetramitiformis</name>
    <dbReference type="NCBI Taxonomy" id="36881"/>
    <lineage>
        <taxon>Eukaryota</taxon>
        <taxon>Viridiplantae</taxon>
        <taxon>Chlorophyta</taxon>
        <taxon>Pyramimonadophyceae</taxon>
        <taxon>Pyramimonadales</taxon>
        <taxon>Pyramimonadaceae</taxon>
        <taxon>Cymbomonas</taxon>
    </lineage>
</organism>
<feature type="region of interest" description="Disordered" evidence="1">
    <location>
        <begin position="462"/>
        <end position="623"/>
    </location>
</feature>
<dbReference type="SUPFAM" id="SSF57756">
    <property type="entry name" value="Retrovirus zinc finger-like domains"/>
    <property type="match status" value="1"/>
</dbReference>
<evidence type="ECO:0000259" key="2">
    <source>
        <dbReference type="SMART" id="SM00343"/>
    </source>
</evidence>
<protein>
    <recommendedName>
        <fullName evidence="2">CCHC-type domain-containing protein</fullName>
    </recommendedName>
</protein>
<dbReference type="SMART" id="SM00343">
    <property type="entry name" value="ZnF_C2HC"/>
    <property type="match status" value="1"/>
</dbReference>
<feature type="domain" description="CCHC-type" evidence="2">
    <location>
        <begin position="1174"/>
        <end position="1190"/>
    </location>
</feature>
<proteinExistence type="predicted"/>
<feature type="region of interest" description="Disordered" evidence="1">
    <location>
        <begin position="684"/>
        <end position="714"/>
    </location>
</feature>
<dbReference type="Proteomes" id="UP001190700">
    <property type="component" value="Unassembled WGS sequence"/>
</dbReference>
<feature type="compositionally biased region" description="Low complexity" evidence="1">
    <location>
        <begin position="95"/>
        <end position="108"/>
    </location>
</feature>
<feature type="compositionally biased region" description="Basic and acidic residues" evidence="1">
    <location>
        <begin position="597"/>
        <end position="623"/>
    </location>
</feature>
<feature type="region of interest" description="Disordered" evidence="1">
    <location>
        <begin position="320"/>
        <end position="358"/>
    </location>
</feature>
<dbReference type="InterPro" id="IPR001878">
    <property type="entry name" value="Znf_CCHC"/>
</dbReference>
<feature type="compositionally biased region" description="Polar residues" evidence="1">
    <location>
        <begin position="324"/>
        <end position="335"/>
    </location>
</feature>
<dbReference type="GO" id="GO:0003676">
    <property type="term" value="F:nucleic acid binding"/>
    <property type="evidence" value="ECO:0007669"/>
    <property type="project" value="InterPro"/>
</dbReference>
<feature type="compositionally biased region" description="Basic and acidic residues" evidence="1">
    <location>
        <begin position="561"/>
        <end position="587"/>
    </location>
</feature>
<feature type="compositionally biased region" description="Acidic residues" evidence="1">
    <location>
        <begin position="896"/>
        <end position="905"/>
    </location>
</feature>
<evidence type="ECO:0000313" key="4">
    <source>
        <dbReference type="Proteomes" id="UP001190700"/>
    </source>
</evidence>
<accession>A0AAE0BXE1</accession>
<reference evidence="3 4" key="1">
    <citation type="journal article" date="2015" name="Genome Biol. Evol.">
        <title>Comparative Genomics of a Bacterivorous Green Alga Reveals Evolutionary Causalities and Consequences of Phago-Mixotrophic Mode of Nutrition.</title>
        <authorList>
            <person name="Burns J.A."/>
            <person name="Paasch A."/>
            <person name="Narechania A."/>
            <person name="Kim E."/>
        </authorList>
    </citation>
    <scope>NUCLEOTIDE SEQUENCE [LARGE SCALE GENOMIC DNA]</scope>
    <source>
        <strain evidence="3 4">PLY_AMNH</strain>
    </source>
</reference>
<feature type="compositionally biased region" description="Low complexity" evidence="1">
    <location>
        <begin position="119"/>
        <end position="136"/>
    </location>
</feature>
<dbReference type="InterPro" id="IPR036875">
    <property type="entry name" value="Znf_CCHC_sf"/>
</dbReference>
<dbReference type="EMBL" id="LGRX02031738">
    <property type="protein sequence ID" value="KAK3244541.1"/>
    <property type="molecule type" value="Genomic_DNA"/>
</dbReference>
<dbReference type="GO" id="GO:0008270">
    <property type="term" value="F:zinc ion binding"/>
    <property type="evidence" value="ECO:0007669"/>
    <property type="project" value="InterPro"/>
</dbReference>
<evidence type="ECO:0000256" key="1">
    <source>
        <dbReference type="SAM" id="MobiDB-lite"/>
    </source>
</evidence>
<comment type="caution">
    <text evidence="3">The sequence shown here is derived from an EMBL/GenBank/DDBJ whole genome shotgun (WGS) entry which is preliminary data.</text>
</comment>
<feature type="compositionally biased region" description="Basic and acidic residues" evidence="1">
    <location>
        <begin position="187"/>
        <end position="207"/>
    </location>
</feature>
<gene>
    <name evidence="3" type="ORF">CYMTET_45848</name>
</gene>
<evidence type="ECO:0000313" key="3">
    <source>
        <dbReference type="EMBL" id="KAK3244541.1"/>
    </source>
</evidence>
<feature type="compositionally biased region" description="Polar residues" evidence="1">
    <location>
        <begin position="700"/>
        <end position="711"/>
    </location>
</feature>
<feature type="compositionally biased region" description="Low complexity" evidence="1">
    <location>
        <begin position="543"/>
        <end position="560"/>
    </location>
</feature>